<dbReference type="AlphaFoldDB" id="A0A8J3FH25"/>
<feature type="transmembrane region" description="Helical" evidence="1">
    <location>
        <begin position="92"/>
        <end position="114"/>
    </location>
</feature>
<evidence type="ECO:0000256" key="1">
    <source>
        <dbReference type="SAM" id="Phobius"/>
    </source>
</evidence>
<dbReference type="EMBL" id="BMQC01000002">
    <property type="protein sequence ID" value="GGK19534.1"/>
    <property type="molecule type" value="Genomic_DNA"/>
</dbReference>
<accession>A0A8J3FH25</accession>
<protein>
    <submittedName>
        <fullName evidence="2">Uncharacterized protein</fullName>
    </submittedName>
</protein>
<proteinExistence type="predicted"/>
<keyword evidence="1" id="KW-1133">Transmembrane helix</keyword>
<feature type="transmembrane region" description="Helical" evidence="1">
    <location>
        <begin position="24"/>
        <end position="46"/>
    </location>
</feature>
<evidence type="ECO:0000313" key="2">
    <source>
        <dbReference type="EMBL" id="GGK19534.1"/>
    </source>
</evidence>
<dbReference type="Proteomes" id="UP000662200">
    <property type="component" value="Unassembled WGS sequence"/>
</dbReference>
<comment type="caution">
    <text evidence="2">The sequence shown here is derived from an EMBL/GenBank/DDBJ whole genome shotgun (WGS) entry which is preliminary data.</text>
</comment>
<dbReference type="RefSeq" id="WP_189112980.1">
    <property type="nucleotide sequence ID" value="NZ_BMQC01000002.1"/>
</dbReference>
<keyword evidence="3" id="KW-1185">Reference proteome</keyword>
<organism evidence="2 3">
    <name type="scientific">Pilimelia terevasa</name>
    <dbReference type="NCBI Taxonomy" id="53372"/>
    <lineage>
        <taxon>Bacteria</taxon>
        <taxon>Bacillati</taxon>
        <taxon>Actinomycetota</taxon>
        <taxon>Actinomycetes</taxon>
        <taxon>Micromonosporales</taxon>
        <taxon>Micromonosporaceae</taxon>
        <taxon>Pilimelia</taxon>
    </lineage>
</organism>
<reference evidence="2" key="1">
    <citation type="journal article" date="2014" name="Int. J. Syst. Evol. Microbiol.">
        <title>Complete genome sequence of Corynebacterium casei LMG S-19264T (=DSM 44701T), isolated from a smear-ripened cheese.</title>
        <authorList>
            <consortium name="US DOE Joint Genome Institute (JGI-PGF)"/>
            <person name="Walter F."/>
            <person name="Albersmeier A."/>
            <person name="Kalinowski J."/>
            <person name="Ruckert C."/>
        </authorList>
    </citation>
    <scope>NUCLEOTIDE SEQUENCE</scope>
    <source>
        <strain evidence="2">JCM 3091</strain>
    </source>
</reference>
<gene>
    <name evidence="2" type="ORF">GCM10010124_10180</name>
</gene>
<keyword evidence="1" id="KW-0472">Membrane</keyword>
<name>A0A8J3FH25_9ACTN</name>
<sequence>MDPSYAAHRAPAGARRPLPTARTLGGVGLACAAHLVTVLPLLLLFLTEDSPASAGFVFGFPLVGQLAVLVGCVVGGAVLIARRDVALGVGLLIGWLVGLVLALAVSGAALVGAYG</sequence>
<evidence type="ECO:0000313" key="3">
    <source>
        <dbReference type="Proteomes" id="UP000662200"/>
    </source>
</evidence>
<reference evidence="2" key="2">
    <citation type="submission" date="2020-09" db="EMBL/GenBank/DDBJ databases">
        <authorList>
            <person name="Sun Q."/>
            <person name="Ohkuma M."/>
        </authorList>
    </citation>
    <scope>NUCLEOTIDE SEQUENCE</scope>
    <source>
        <strain evidence="2">JCM 3091</strain>
    </source>
</reference>
<keyword evidence="1" id="KW-0812">Transmembrane</keyword>
<feature type="transmembrane region" description="Helical" evidence="1">
    <location>
        <begin position="58"/>
        <end position="80"/>
    </location>
</feature>